<protein>
    <submittedName>
        <fullName evidence="2">Uncharacterized protein</fullName>
    </submittedName>
</protein>
<feature type="region of interest" description="Disordered" evidence="1">
    <location>
        <begin position="1"/>
        <end position="24"/>
    </location>
</feature>
<dbReference type="EMBL" id="CP085145">
    <property type="protein sequence ID" value="UOA16555.1"/>
    <property type="molecule type" value="Genomic_DNA"/>
</dbReference>
<dbReference type="RefSeq" id="WP_243263258.1">
    <property type="nucleotide sequence ID" value="NZ_CP085145.1"/>
</dbReference>
<evidence type="ECO:0000256" key="1">
    <source>
        <dbReference type="SAM" id="MobiDB-lite"/>
    </source>
</evidence>
<keyword evidence="3" id="KW-1185">Reference proteome</keyword>
<organism evidence="2 3">
    <name type="scientific">Sulfitobacter dubius</name>
    <dbReference type="NCBI Taxonomy" id="218673"/>
    <lineage>
        <taxon>Bacteria</taxon>
        <taxon>Pseudomonadati</taxon>
        <taxon>Pseudomonadota</taxon>
        <taxon>Alphaproteobacteria</taxon>
        <taxon>Rhodobacterales</taxon>
        <taxon>Roseobacteraceae</taxon>
        <taxon>Sulfitobacter</taxon>
    </lineage>
</organism>
<sequence length="585" mass="63602">MSEVIKFPRHKTDETTRKRGDSGTYSLSSLVEGAMPLETFQDSPLLQLGSRQKRIAGRPPRNKDAAAGVASYDWSNQELATLFRINRLLNLADLTIATDRGVTDEGDPWFVFLDPKGEVFVHLCRIRAIYMLDSPSQSAVVKGHSLNDLVDAYIQQLGMAKENQSKARQNIIQLAEAKDRKVTVHPAAALAALIWTIYLQSDEASAAVTPEEDVVEEAAPEILAEPVFFDATAPEGITTFSLAEEATLLSAETRIGHDPDHAEKSVNLTLPANYVGMGLSALALTYGLDPFLGKVAQTAGLFSNGTSGEKDKINETDQKSLETMLLSISGADWNILQDFGENAEGIWSSLLDFDLFASSLVSSQVETIVSELMQAMEVTASLLTAEQLSKAPLLALAVGSEIFSNMRNKAYPFENEGKGDSSEMALTKASQLKETVENDSVSVTDMPEIHVESSYVLANSLPSDVAAVLKEFGFSTTGNIITNATAQDYLSDFGQASATNDTGVIRPEGQLEKYDQSVRDFISFLMANAEDVQMISYETELVIIDEATLHQDSSLTYIKSWDLDDGGRISTIGLKADFEAFDLIA</sequence>
<proteinExistence type="predicted"/>
<reference evidence="3" key="1">
    <citation type="journal article" date="2022" name="Microorganisms">
        <title>Beyond the ABCs#Discovery of Three New Plasmid Types in Rhodobacterales (RepQ, RepY, RepW).</title>
        <authorList>
            <person name="Freese H.M."/>
            <person name="Ringel V."/>
            <person name="Overmann J."/>
            <person name="Petersen J."/>
        </authorList>
    </citation>
    <scope>NUCLEOTIDE SEQUENCE [LARGE SCALE GENOMIC DNA]</scope>
    <source>
        <strain evidence="3">DSM 109990</strain>
        <plasmid evidence="3">pDSM109990_a</plasmid>
    </source>
</reference>
<evidence type="ECO:0000313" key="3">
    <source>
        <dbReference type="Proteomes" id="UP000831019"/>
    </source>
</evidence>
<feature type="compositionally biased region" description="Basic and acidic residues" evidence="1">
    <location>
        <begin position="10"/>
        <end position="21"/>
    </location>
</feature>
<name>A0ABY3ZPI1_9RHOB</name>
<geneLocation type="plasmid" evidence="2 3">
    <name>pDSM109990_a</name>
</geneLocation>
<evidence type="ECO:0000313" key="2">
    <source>
        <dbReference type="EMBL" id="UOA16555.1"/>
    </source>
</evidence>
<accession>A0ABY3ZPI1</accession>
<keyword evidence="2" id="KW-0614">Plasmid</keyword>
<gene>
    <name evidence="2" type="ORF">DSM109990_03439</name>
</gene>
<dbReference type="Proteomes" id="UP000831019">
    <property type="component" value="Plasmid pDSM109990_a"/>
</dbReference>